<dbReference type="InterPro" id="IPR036770">
    <property type="entry name" value="Ankyrin_rpt-contain_sf"/>
</dbReference>
<dbReference type="OrthoDB" id="10257049at2759"/>
<proteinExistence type="predicted"/>
<dbReference type="InterPro" id="IPR052452">
    <property type="entry name" value="Ankyrin-MYND_dom_contain_2"/>
</dbReference>
<feature type="compositionally biased region" description="Polar residues" evidence="11">
    <location>
        <begin position="417"/>
        <end position="436"/>
    </location>
</feature>
<gene>
    <name evidence="13" type="primary">Ankmy2</name>
    <name evidence="13" type="ORF">AWC38_SpisGene5630</name>
</gene>
<accession>A0A2B4SMG2</accession>
<feature type="repeat" description="ANK" evidence="9">
    <location>
        <begin position="77"/>
        <end position="109"/>
    </location>
</feature>
<dbReference type="SMART" id="SM00248">
    <property type="entry name" value="ANK"/>
    <property type="match status" value="2"/>
</dbReference>
<evidence type="ECO:0000256" key="9">
    <source>
        <dbReference type="PROSITE-ProRule" id="PRU00023"/>
    </source>
</evidence>
<keyword evidence="14" id="KW-1185">Reference proteome</keyword>
<evidence type="ECO:0000256" key="11">
    <source>
        <dbReference type="SAM" id="MobiDB-lite"/>
    </source>
</evidence>
<evidence type="ECO:0000259" key="12">
    <source>
        <dbReference type="PROSITE" id="PS50865"/>
    </source>
</evidence>
<dbReference type="GO" id="GO:0005929">
    <property type="term" value="C:cilium"/>
    <property type="evidence" value="ECO:0007669"/>
    <property type="project" value="UniProtKB-SubCell"/>
</dbReference>
<feature type="repeat" description="ANK" evidence="9">
    <location>
        <begin position="43"/>
        <end position="75"/>
    </location>
</feature>
<dbReference type="Proteomes" id="UP000225706">
    <property type="component" value="Unassembled WGS sequence"/>
</dbReference>
<dbReference type="PRINTS" id="PR01415">
    <property type="entry name" value="ANKYRIN"/>
</dbReference>
<feature type="compositionally biased region" description="Basic and acidic residues" evidence="11">
    <location>
        <begin position="375"/>
        <end position="385"/>
    </location>
</feature>
<dbReference type="FunFam" id="1.25.40.20:FF:000182">
    <property type="entry name" value="Ankyrin repeat and MYND domain containing 2a"/>
    <property type="match status" value="1"/>
</dbReference>
<evidence type="ECO:0000256" key="3">
    <source>
        <dbReference type="ARBA" id="ARBA00022737"/>
    </source>
</evidence>
<evidence type="ECO:0000256" key="1">
    <source>
        <dbReference type="ARBA" id="ARBA00004138"/>
    </source>
</evidence>
<dbReference type="InterPro" id="IPR002110">
    <property type="entry name" value="Ankyrin_rpt"/>
</dbReference>
<sequence>MAKLGELTEDEKSLFLHLNKGDFEEASRLLRSGNVRIDCLDEHGMTPLMCAAYKGKAEMCELLIAQGADVNSNHHEQQYTALMFGCLSGSVEATRVLLEAGARVNAENSLGRTAAQLGAFIGQSDCVSLINNFLSMEDLEYYTKPRGLEKEPKLSAALVPALHKFAVSQNLCPVKIAMYLQDNFELVKNYKSLVKVMELLTESNIKSKEMQEVLAMKMHYLGFMLKKCARWNEGLEGKDRIDGFIKHLTKGRSSDGFFINMEDIIRQAIKEFDYPECTIFKQLVQTIAPVEKGRDPTALAVITQSINGLRCGDFSDCCGICIEKRNVKKCSACKMVGYCSVRCQKLHWQTHKKFCKQLAKEYEEQLAAQLAEEKLDEEMSRKTQQEKPGQMNGEKEPLINGKSDEAVNSDKSKSETDQNTNSGINGNKDGTNSPES</sequence>
<evidence type="ECO:0000256" key="8">
    <source>
        <dbReference type="ARBA" id="ARBA00023273"/>
    </source>
</evidence>
<keyword evidence="3" id="KW-0677">Repeat</keyword>
<name>A0A2B4SMG2_STYPI</name>
<evidence type="ECO:0000256" key="7">
    <source>
        <dbReference type="ARBA" id="ARBA00023069"/>
    </source>
</evidence>
<dbReference type="PANTHER" id="PTHR24150:SF8">
    <property type="entry name" value="ANKYRIN REPEAT AND MYND DOMAIN-CONTAINING PROTEIN 2"/>
    <property type="match status" value="1"/>
</dbReference>
<keyword evidence="7" id="KW-0969">Cilium</keyword>
<keyword evidence="2" id="KW-0479">Metal-binding</keyword>
<keyword evidence="4 10" id="KW-0863">Zinc-finger</keyword>
<dbReference type="Pfam" id="PF01753">
    <property type="entry name" value="zf-MYND"/>
    <property type="match status" value="1"/>
</dbReference>
<keyword evidence="6 9" id="KW-0040">ANK repeat</keyword>
<dbReference type="PROSITE" id="PS50865">
    <property type="entry name" value="ZF_MYND_2"/>
    <property type="match status" value="1"/>
</dbReference>
<dbReference type="GO" id="GO:0008270">
    <property type="term" value="F:zinc ion binding"/>
    <property type="evidence" value="ECO:0007669"/>
    <property type="project" value="UniProtKB-KW"/>
</dbReference>
<dbReference type="PANTHER" id="PTHR24150">
    <property type="entry name" value="ANKYRIN REPEAT AND MYND DOMAIN-CONTAINING PROTEIN 2"/>
    <property type="match status" value="1"/>
</dbReference>
<feature type="region of interest" description="Disordered" evidence="11">
    <location>
        <begin position="375"/>
        <end position="436"/>
    </location>
</feature>
<dbReference type="PROSITE" id="PS50088">
    <property type="entry name" value="ANK_REPEAT"/>
    <property type="match status" value="2"/>
</dbReference>
<dbReference type="EMBL" id="LSMT01000063">
    <property type="protein sequence ID" value="PFX29595.1"/>
    <property type="molecule type" value="Genomic_DNA"/>
</dbReference>
<dbReference type="CDD" id="cd23020">
    <property type="entry name" value="zf-HIT"/>
    <property type="match status" value="1"/>
</dbReference>
<keyword evidence="8" id="KW-0966">Cell projection</keyword>
<dbReference type="Pfam" id="PF12796">
    <property type="entry name" value="Ank_2"/>
    <property type="match status" value="1"/>
</dbReference>
<organism evidence="13 14">
    <name type="scientific">Stylophora pistillata</name>
    <name type="common">Smooth cauliflower coral</name>
    <dbReference type="NCBI Taxonomy" id="50429"/>
    <lineage>
        <taxon>Eukaryota</taxon>
        <taxon>Metazoa</taxon>
        <taxon>Cnidaria</taxon>
        <taxon>Anthozoa</taxon>
        <taxon>Hexacorallia</taxon>
        <taxon>Scleractinia</taxon>
        <taxon>Astrocoeniina</taxon>
        <taxon>Pocilloporidae</taxon>
        <taxon>Stylophora</taxon>
    </lineage>
</organism>
<dbReference type="PROSITE" id="PS50297">
    <property type="entry name" value="ANK_REP_REGION"/>
    <property type="match status" value="2"/>
</dbReference>
<dbReference type="SUPFAM" id="SSF144232">
    <property type="entry name" value="HIT/MYND zinc finger-like"/>
    <property type="match status" value="1"/>
</dbReference>
<evidence type="ECO:0000256" key="5">
    <source>
        <dbReference type="ARBA" id="ARBA00022833"/>
    </source>
</evidence>
<comment type="subcellular location">
    <subcellularLocation>
        <location evidence="1">Cell projection</location>
        <location evidence="1">Cilium</location>
    </subcellularLocation>
</comment>
<dbReference type="SUPFAM" id="SSF48403">
    <property type="entry name" value="Ankyrin repeat"/>
    <property type="match status" value="1"/>
</dbReference>
<comment type="caution">
    <text evidence="13">The sequence shown here is derived from an EMBL/GenBank/DDBJ whole genome shotgun (WGS) entry which is preliminary data.</text>
</comment>
<dbReference type="Gene3D" id="1.25.40.20">
    <property type="entry name" value="Ankyrin repeat-containing domain"/>
    <property type="match status" value="1"/>
</dbReference>
<protein>
    <submittedName>
        <fullName evidence="13">Ankyrin repeat and MYND domain-containing protein 2</fullName>
    </submittedName>
</protein>
<dbReference type="STRING" id="50429.A0A2B4SMG2"/>
<evidence type="ECO:0000256" key="4">
    <source>
        <dbReference type="ARBA" id="ARBA00022771"/>
    </source>
</evidence>
<keyword evidence="5" id="KW-0862">Zinc</keyword>
<evidence type="ECO:0000313" key="14">
    <source>
        <dbReference type="Proteomes" id="UP000225706"/>
    </source>
</evidence>
<reference evidence="14" key="1">
    <citation type="journal article" date="2017" name="bioRxiv">
        <title>Comparative analysis of the genomes of Stylophora pistillata and Acropora digitifera provides evidence for extensive differences between species of corals.</title>
        <authorList>
            <person name="Voolstra C.R."/>
            <person name="Li Y."/>
            <person name="Liew Y.J."/>
            <person name="Baumgarten S."/>
            <person name="Zoccola D."/>
            <person name="Flot J.-F."/>
            <person name="Tambutte S."/>
            <person name="Allemand D."/>
            <person name="Aranda M."/>
        </authorList>
    </citation>
    <scope>NUCLEOTIDE SEQUENCE [LARGE SCALE GENOMIC DNA]</scope>
</reference>
<evidence type="ECO:0000256" key="10">
    <source>
        <dbReference type="PROSITE-ProRule" id="PRU00134"/>
    </source>
</evidence>
<evidence type="ECO:0000256" key="2">
    <source>
        <dbReference type="ARBA" id="ARBA00022723"/>
    </source>
</evidence>
<feature type="compositionally biased region" description="Basic and acidic residues" evidence="11">
    <location>
        <begin position="393"/>
        <end position="416"/>
    </location>
</feature>
<evidence type="ECO:0000313" key="13">
    <source>
        <dbReference type="EMBL" id="PFX29595.1"/>
    </source>
</evidence>
<dbReference type="AlphaFoldDB" id="A0A2B4SMG2"/>
<evidence type="ECO:0000256" key="6">
    <source>
        <dbReference type="ARBA" id="ARBA00023043"/>
    </source>
</evidence>
<dbReference type="Gene3D" id="6.10.140.2220">
    <property type="match status" value="1"/>
</dbReference>
<dbReference type="InterPro" id="IPR002893">
    <property type="entry name" value="Znf_MYND"/>
</dbReference>
<feature type="domain" description="MYND-type" evidence="12">
    <location>
        <begin position="318"/>
        <end position="355"/>
    </location>
</feature>